<organism evidence="2 3">
    <name type="scientific">Cardamine amara subsp. amara</name>
    <dbReference type="NCBI Taxonomy" id="228776"/>
    <lineage>
        <taxon>Eukaryota</taxon>
        <taxon>Viridiplantae</taxon>
        <taxon>Streptophyta</taxon>
        <taxon>Embryophyta</taxon>
        <taxon>Tracheophyta</taxon>
        <taxon>Spermatophyta</taxon>
        <taxon>Magnoliopsida</taxon>
        <taxon>eudicotyledons</taxon>
        <taxon>Gunneridae</taxon>
        <taxon>Pentapetalae</taxon>
        <taxon>rosids</taxon>
        <taxon>malvids</taxon>
        <taxon>Brassicales</taxon>
        <taxon>Brassicaceae</taxon>
        <taxon>Cardamineae</taxon>
        <taxon>Cardamine</taxon>
    </lineage>
</organism>
<dbReference type="Proteomes" id="UP001558713">
    <property type="component" value="Unassembled WGS sequence"/>
</dbReference>
<reference evidence="2 3" key="1">
    <citation type="submission" date="2024-04" db="EMBL/GenBank/DDBJ databases">
        <title>Genome assembly C_amara_ONT_v2.</title>
        <authorList>
            <person name="Yant L."/>
            <person name="Moore C."/>
            <person name="Slenker M."/>
        </authorList>
    </citation>
    <scope>NUCLEOTIDE SEQUENCE [LARGE SCALE GENOMIC DNA]</scope>
    <source>
        <tissue evidence="2">Leaf</tissue>
    </source>
</reference>
<comment type="caution">
    <text evidence="2">The sequence shown here is derived from an EMBL/GenBank/DDBJ whole genome shotgun (WGS) entry which is preliminary data.</text>
</comment>
<name>A0ABD1A2K6_CARAN</name>
<dbReference type="EMBL" id="JBANAX010000680">
    <property type="protein sequence ID" value="KAL1197969.1"/>
    <property type="molecule type" value="Genomic_DNA"/>
</dbReference>
<dbReference type="AlphaFoldDB" id="A0ABD1A2K6"/>
<evidence type="ECO:0000313" key="2">
    <source>
        <dbReference type="EMBL" id="KAL1197969.1"/>
    </source>
</evidence>
<sequence>MMNENISSFPEEIILVLADAISNPQRNEQARNEEGNVEQARQQEENLRELPRGLPRRQRDSGVEDYYSGSSCSSHRRPRRVRDEMIQQQDNFGSLKLRVSQFQGNNDPDAYMEWEKKIEMIFDSRFYTKAN</sequence>
<accession>A0ABD1A2K6</accession>
<proteinExistence type="predicted"/>
<evidence type="ECO:0000256" key="1">
    <source>
        <dbReference type="SAM" id="MobiDB-lite"/>
    </source>
</evidence>
<gene>
    <name evidence="2" type="ORF">V5N11_013657</name>
</gene>
<evidence type="ECO:0000313" key="3">
    <source>
        <dbReference type="Proteomes" id="UP001558713"/>
    </source>
</evidence>
<protein>
    <submittedName>
        <fullName evidence="2">Uncharacterized protein</fullName>
    </submittedName>
</protein>
<keyword evidence="3" id="KW-1185">Reference proteome</keyword>
<feature type="region of interest" description="Disordered" evidence="1">
    <location>
        <begin position="25"/>
        <end position="81"/>
    </location>
</feature>
<feature type="compositionally biased region" description="Basic and acidic residues" evidence="1">
    <location>
        <begin position="41"/>
        <end position="62"/>
    </location>
</feature>